<sequence length="120" mass="13606">MERENCQQPLNRRGKLVVLSVHEHHRRIHPSLNETTLEKLTSEATGISVSSIQRFKKEAREGNVSSPPTKRPRISPVVDSMDAFDIGCLRRTVASFYEKGGVPNLDNIFDKVKEDMEFNG</sequence>
<accession>A0AAE1UC81</accession>
<protein>
    <submittedName>
        <fullName evidence="2">Uncharacterized protein</fullName>
    </submittedName>
</protein>
<reference evidence="2" key="1">
    <citation type="submission" date="2023-11" db="EMBL/GenBank/DDBJ databases">
        <title>Genome assemblies of two species of porcelain crab, Petrolisthes cinctipes and Petrolisthes manimaculis (Anomura: Porcellanidae).</title>
        <authorList>
            <person name="Angst P."/>
        </authorList>
    </citation>
    <scope>NUCLEOTIDE SEQUENCE</scope>
    <source>
        <strain evidence="2">PB745_02</strain>
        <tissue evidence="2">Gill</tissue>
    </source>
</reference>
<dbReference type="AlphaFoldDB" id="A0AAE1UC81"/>
<gene>
    <name evidence="2" type="ORF">Pmani_010180</name>
</gene>
<proteinExistence type="predicted"/>
<keyword evidence="3" id="KW-1185">Reference proteome</keyword>
<evidence type="ECO:0000313" key="3">
    <source>
        <dbReference type="Proteomes" id="UP001292094"/>
    </source>
</evidence>
<name>A0AAE1UC81_9EUCA</name>
<evidence type="ECO:0000313" key="2">
    <source>
        <dbReference type="EMBL" id="KAK4318858.1"/>
    </source>
</evidence>
<organism evidence="2 3">
    <name type="scientific">Petrolisthes manimaculis</name>
    <dbReference type="NCBI Taxonomy" id="1843537"/>
    <lineage>
        <taxon>Eukaryota</taxon>
        <taxon>Metazoa</taxon>
        <taxon>Ecdysozoa</taxon>
        <taxon>Arthropoda</taxon>
        <taxon>Crustacea</taxon>
        <taxon>Multicrustacea</taxon>
        <taxon>Malacostraca</taxon>
        <taxon>Eumalacostraca</taxon>
        <taxon>Eucarida</taxon>
        <taxon>Decapoda</taxon>
        <taxon>Pleocyemata</taxon>
        <taxon>Anomura</taxon>
        <taxon>Galatheoidea</taxon>
        <taxon>Porcellanidae</taxon>
        <taxon>Petrolisthes</taxon>
    </lineage>
</organism>
<feature type="region of interest" description="Disordered" evidence="1">
    <location>
        <begin position="56"/>
        <end position="75"/>
    </location>
</feature>
<dbReference type="EMBL" id="JAWZYT010000795">
    <property type="protein sequence ID" value="KAK4318858.1"/>
    <property type="molecule type" value="Genomic_DNA"/>
</dbReference>
<comment type="caution">
    <text evidence="2">The sequence shown here is derived from an EMBL/GenBank/DDBJ whole genome shotgun (WGS) entry which is preliminary data.</text>
</comment>
<dbReference type="Proteomes" id="UP001292094">
    <property type="component" value="Unassembled WGS sequence"/>
</dbReference>
<evidence type="ECO:0000256" key="1">
    <source>
        <dbReference type="SAM" id="MobiDB-lite"/>
    </source>
</evidence>